<feature type="domain" description="Soluble ligand binding" evidence="18">
    <location>
        <begin position="540"/>
        <end position="574"/>
    </location>
</feature>
<feature type="region of interest" description="Disordered" evidence="15">
    <location>
        <begin position="58"/>
        <end position="87"/>
    </location>
</feature>
<evidence type="ECO:0000259" key="18">
    <source>
        <dbReference type="Pfam" id="PF10531"/>
    </source>
</evidence>
<comment type="similarity">
    <text evidence="2">Belongs to the BexD/CtrA/VexA family.</text>
</comment>
<name>A0A916J8J2_9PROT</name>
<dbReference type="GO" id="GO:0006811">
    <property type="term" value="P:monoatomic ion transport"/>
    <property type="evidence" value="ECO:0007669"/>
    <property type="project" value="UniProtKB-KW"/>
</dbReference>
<protein>
    <submittedName>
        <fullName evidence="20">Capsule polysaccharide export protein</fullName>
    </submittedName>
</protein>
<keyword evidence="10" id="KW-0626">Porin</keyword>
<dbReference type="InterPro" id="IPR019554">
    <property type="entry name" value="Soluble_ligand-bd"/>
</dbReference>
<keyword evidence="11" id="KW-0472">Membrane</keyword>
<evidence type="ECO:0000256" key="14">
    <source>
        <dbReference type="ARBA" id="ARBA00023288"/>
    </source>
</evidence>
<gene>
    <name evidence="20" type="ORF">GTOL_12229</name>
</gene>
<organism evidence="20 21">
    <name type="scientific">Georgfuchsia toluolica</name>
    <dbReference type="NCBI Taxonomy" id="424218"/>
    <lineage>
        <taxon>Bacteria</taxon>
        <taxon>Pseudomonadati</taxon>
        <taxon>Pseudomonadota</taxon>
        <taxon>Betaproteobacteria</taxon>
        <taxon>Nitrosomonadales</taxon>
        <taxon>Sterolibacteriaceae</taxon>
        <taxon>Georgfuchsia</taxon>
    </lineage>
</organism>
<evidence type="ECO:0000256" key="3">
    <source>
        <dbReference type="ARBA" id="ARBA00022448"/>
    </source>
</evidence>
<keyword evidence="8" id="KW-0625">Polysaccharide transport</keyword>
<dbReference type="EMBL" id="CAJQUM010000001">
    <property type="protein sequence ID" value="CAG4884346.1"/>
    <property type="molecule type" value="Genomic_DNA"/>
</dbReference>
<dbReference type="Pfam" id="PF10531">
    <property type="entry name" value="SLBB"/>
    <property type="match status" value="2"/>
</dbReference>
<dbReference type="InterPro" id="IPR049712">
    <property type="entry name" value="Poly_export"/>
</dbReference>
<dbReference type="Pfam" id="PF02563">
    <property type="entry name" value="Poly_export"/>
    <property type="match status" value="1"/>
</dbReference>
<feature type="domain" description="SLBB" evidence="19">
    <location>
        <begin position="219"/>
        <end position="294"/>
    </location>
</feature>
<keyword evidence="7 16" id="KW-0732">Signal</keyword>
<evidence type="ECO:0000256" key="12">
    <source>
        <dbReference type="ARBA" id="ARBA00023139"/>
    </source>
</evidence>
<dbReference type="Gene3D" id="3.30.1950.10">
    <property type="entry name" value="wza like domain"/>
    <property type="match status" value="1"/>
</dbReference>
<evidence type="ECO:0000313" key="20">
    <source>
        <dbReference type="EMBL" id="CAG4884346.1"/>
    </source>
</evidence>
<evidence type="ECO:0000256" key="4">
    <source>
        <dbReference type="ARBA" id="ARBA00022452"/>
    </source>
</evidence>
<dbReference type="GO" id="GO:0009279">
    <property type="term" value="C:cell outer membrane"/>
    <property type="evidence" value="ECO:0007669"/>
    <property type="project" value="UniProtKB-SubCell"/>
</dbReference>
<keyword evidence="21" id="KW-1185">Reference proteome</keyword>
<keyword evidence="12" id="KW-0564">Palmitate</keyword>
<evidence type="ECO:0000256" key="5">
    <source>
        <dbReference type="ARBA" id="ARBA00022597"/>
    </source>
</evidence>
<keyword evidence="3" id="KW-0813">Transport</keyword>
<dbReference type="InterPro" id="IPR003715">
    <property type="entry name" value="Poly_export_N"/>
</dbReference>
<dbReference type="GO" id="GO:0015159">
    <property type="term" value="F:polysaccharide transmembrane transporter activity"/>
    <property type="evidence" value="ECO:0007669"/>
    <property type="project" value="InterPro"/>
</dbReference>
<comment type="caution">
    <text evidence="20">The sequence shown here is derived from an EMBL/GenBank/DDBJ whole genome shotgun (WGS) entry which is preliminary data.</text>
</comment>
<evidence type="ECO:0000256" key="2">
    <source>
        <dbReference type="ARBA" id="ARBA00009450"/>
    </source>
</evidence>
<evidence type="ECO:0000256" key="9">
    <source>
        <dbReference type="ARBA" id="ARBA00023065"/>
    </source>
</evidence>
<comment type="subcellular location">
    <subcellularLocation>
        <location evidence="1">Cell outer membrane</location>
        <topology evidence="1">Multi-pass membrane protein</topology>
    </subcellularLocation>
</comment>
<dbReference type="PANTHER" id="PTHR33619:SF3">
    <property type="entry name" value="POLYSACCHARIDE EXPORT PROTEIN GFCE-RELATED"/>
    <property type="match status" value="1"/>
</dbReference>
<feature type="signal peptide" evidence="16">
    <location>
        <begin position="1"/>
        <end position="25"/>
    </location>
</feature>
<dbReference type="GO" id="GO:0015288">
    <property type="term" value="F:porin activity"/>
    <property type="evidence" value="ECO:0007669"/>
    <property type="project" value="UniProtKB-KW"/>
</dbReference>
<dbReference type="AlphaFoldDB" id="A0A916J8J2"/>
<dbReference type="GO" id="GO:0046930">
    <property type="term" value="C:pore complex"/>
    <property type="evidence" value="ECO:0007669"/>
    <property type="project" value="UniProtKB-KW"/>
</dbReference>
<evidence type="ECO:0000256" key="10">
    <source>
        <dbReference type="ARBA" id="ARBA00023114"/>
    </source>
</evidence>
<reference evidence="20" key="1">
    <citation type="submission" date="2021-04" db="EMBL/GenBank/DDBJ databases">
        <authorList>
            <person name="Hornung B."/>
        </authorList>
    </citation>
    <scope>NUCLEOTIDE SEQUENCE</scope>
    <source>
        <strain evidence="20">G5G6</strain>
    </source>
</reference>
<dbReference type="InterPro" id="IPR054765">
    <property type="entry name" value="SLBB_dom"/>
</dbReference>
<keyword evidence="9" id="KW-0406">Ion transport</keyword>
<evidence type="ECO:0000256" key="16">
    <source>
        <dbReference type="SAM" id="SignalP"/>
    </source>
</evidence>
<evidence type="ECO:0000259" key="17">
    <source>
        <dbReference type="Pfam" id="PF02563"/>
    </source>
</evidence>
<evidence type="ECO:0000313" key="21">
    <source>
        <dbReference type="Proteomes" id="UP000742786"/>
    </source>
</evidence>
<accession>A0A916J8J2</accession>
<evidence type="ECO:0000256" key="7">
    <source>
        <dbReference type="ARBA" id="ARBA00022729"/>
    </source>
</evidence>
<keyword evidence="13" id="KW-0998">Cell outer membrane</keyword>
<dbReference type="PANTHER" id="PTHR33619">
    <property type="entry name" value="POLYSACCHARIDE EXPORT PROTEIN GFCE-RELATED"/>
    <property type="match status" value="1"/>
</dbReference>
<feature type="chain" id="PRO_5037757497" evidence="16">
    <location>
        <begin position="26"/>
        <end position="798"/>
    </location>
</feature>
<feature type="domain" description="Polysaccharide export protein N-terminal" evidence="17">
    <location>
        <begin position="137"/>
        <end position="211"/>
    </location>
</feature>
<feature type="domain" description="Soluble ligand binding" evidence="18">
    <location>
        <begin position="301"/>
        <end position="350"/>
    </location>
</feature>
<proteinExistence type="inferred from homology"/>
<keyword evidence="4" id="KW-1134">Transmembrane beta strand</keyword>
<evidence type="ECO:0000259" key="19">
    <source>
        <dbReference type="Pfam" id="PF22461"/>
    </source>
</evidence>
<dbReference type="Gene3D" id="3.10.560.10">
    <property type="entry name" value="Outer membrane lipoprotein wza domain like"/>
    <property type="match status" value="4"/>
</dbReference>
<evidence type="ECO:0000256" key="6">
    <source>
        <dbReference type="ARBA" id="ARBA00022692"/>
    </source>
</evidence>
<evidence type="ECO:0000256" key="13">
    <source>
        <dbReference type="ARBA" id="ARBA00023237"/>
    </source>
</evidence>
<dbReference type="Proteomes" id="UP000742786">
    <property type="component" value="Unassembled WGS sequence"/>
</dbReference>
<evidence type="ECO:0000256" key="15">
    <source>
        <dbReference type="SAM" id="MobiDB-lite"/>
    </source>
</evidence>
<evidence type="ECO:0000256" key="11">
    <source>
        <dbReference type="ARBA" id="ARBA00023136"/>
    </source>
</evidence>
<keyword evidence="5" id="KW-0762">Sugar transport</keyword>
<keyword evidence="6" id="KW-0812">Transmembrane</keyword>
<evidence type="ECO:0000256" key="1">
    <source>
        <dbReference type="ARBA" id="ARBA00004571"/>
    </source>
</evidence>
<evidence type="ECO:0000256" key="8">
    <source>
        <dbReference type="ARBA" id="ARBA00023047"/>
    </source>
</evidence>
<dbReference type="Pfam" id="PF22461">
    <property type="entry name" value="SLBB_2"/>
    <property type="match status" value="1"/>
</dbReference>
<sequence>MISLKTAVIQSVVCVLLLGAMGVGAQSLSTRESQAPYAADMSADSQDRSAVPGDWAAPAAYQNPRIGGSGGVSNPAQPNAQPGMEPVPARQLPRIIPRNEPNDFQKFMLEATGKLLPIYGADFFEGADSARPAQGAPVPNDYPLGPGDELLIRGWGSIDIDLRAVVDRNGLISIPKVGTVSVAGVRAADAEEVVHNAISKYFHGFNLNVTLGQLRTITIYVVGQAKRPGTYTVSSLSTLVTALSDTGGPNQIGSLRHVQVLRAGKQIAELDFYAFLAKGDKSNDVKLIDGDVIVIPAAAGYVALAGAVEKPAIYEVRDQSADVQSVLELAGGLPVVADPRRALLERIEPGNSRPRSVEEFALDKEGLKKSLKSGDLLTVLPMRPEFSNAVTLRGTFYDTLRVPYHDGMTVTSLIPNREELVSRASLQRQNHDDMTAADSISNKEVPGSRASLLKQNREAREPKNLTRDIGNLYDEINWDYAVVERLNRSDLSVKLISFDLGKALASPGGSDDVPLQAGDTVTVFSINDVRVPITKRRVFVRVEGEVQKPGVYQVTSGDSLIGVLQKAGGLTGDAFLFGTEFYRESVRTQQQQNLDKFVSRLEQQMLQASQKNLSNLGVTDTAAAQQAQAQVALEATSRNRFLQKLRELKATGRIALNVSPQDKGFAQLPDFRLENGDRLFVPNRPDFVHAFGAVNTESAMLWQPGKTISDYLEQSGVSATADEDGAFVMRASGMVLSNFGRWLSSVKGQQALPGDIIVVPEKVDVETTWNAFVRGTKDISQIFANFGLAAAAVHTLNK</sequence>
<keyword evidence="14" id="KW-0449">Lipoprotein</keyword>